<organism evidence="10 11">
    <name type="scientific">Dyella marensis</name>
    <dbReference type="NCBI Taxonomy" id="500610"/>
    <lineage>
        <taxon>Bacteria</taxon>
        <taxon>Pseudomonadati</taxon>
        <taxon>Pseudomonadota</taxon>
        <taxon>Gammaproteobacteria</taxon>
        <taxon>Lysobacterales</taxon>
        <taxon>Rhodanobacteraceae</taxon>
        <taxon>Dyella</taxon>
    </lineage>
</organism>
<keyword evidence="4 7" id="KW-1133">Transmembrane helix</keyword>
<dbReference type="GO" id="GO:0005886">
    <property type="term" value="C:plasma membrane"/>
    <property type="evidence" value="ECO:0007669"/>
    <property type="project" value="UniProtKB-SubCell"/>
</dbReference>
<dbReference type="Proteomes" id="UP000199477">
    <property type="component" value="Unassembled WGS sequence"/>
</dbReference>
<reference evidence="11" key="1">
    <citation type="submission" date="2016-10" db="EMBL/GenBank/DDBJ databases">
        <authorList>
            <person name="Varghese N."/>
            <person name="Submissions S."/>
        </authorList>
    </citation>
    <scope>NUCLEOTIDE SEQUENCE [LARGE SCALE GENOMIC DNA]</scope>
    <source>
        <strain evidence="11">UNC178MFTsu3.1</strain>
    </source>
</reference>
<gene>
    <name evidence="10" type="ORF">SAMN02799615_02285</name>
</gene>
<protein>
    <submittedName>
        <fullName evidence="10">Putative ABC transport system permease protein</fullName>
    </submittedName>
</protein>
<proteinExistence type="inferred from homology"/>
<evidence type="ECO:0000256" key="1">
    <source>
        <dbReference type="ARBA" id="ARBA00004651"/>
    </source>
</evidence>
<dbReference type="InterPro" id="IPR003838">
    <property type="entry name" value="ABC3_permease_C"/>
</dbReference>
<evidence type="ECO:0000256" key="7">
    <source>
        <dbReference type="SAM" id="Phobius"/>
    </source>
</evidence>
<feature type="domain" description="MacB-like periplasmic core" evidence="9">
    <location>
        <begin position="52"/>
        <end position="248"/>
    </location>
</feature>
<dbReference type="InterPro" id="IPR050250">
    <property type="entry name" value="Macrolide_Exporter_MacB"/>
</dbReference>
<evidence type="ECO:0000256" key="5">
    <source>
        <dbReference type="ARBA" id="ARBA00023136"/>
    </source>
</evidence>
<evidence type="ECO:0000313" key="11">
    <source>
        <dbReference type="Proteomes" id="UP000199477"/>
    </source>
</evidence>
<evidence type="ECO:0000256" key="6">
    <source>
        <dbReference type="ARBA" id="ARBA00038076"/>
    </source>
</evidence>
<accession>A0A1I2FG21</accession>
<evidence type="ECO:0000259" key="9">
    <source>
        <dbReference type="Pfam" id="PF12704"/>
    </source>
</evidence>
<keyword evidence="3 7" id="KW-0812">Transmembrane</keyword>
<feature type="domain" description="ABC3 transporter permease C-terminal" evidence="8">
    <location>
        <begin position="293"/>
        <end position="405"/>
    </location>
</feature>
<name>A0A1I2FG21_9GAMM</name>
<feature type="transmembrane region" description="Helical" evidence="7">
    <location>
        <begin position="20"/>
        <end position="39"/>
    </location>
</feature>
<feature type="transmembrane region" description="Helical" evidence="7">
    <location>
        <begin position="287"/>
        <end position="314"/>
    </location>
</feature>
<dbReference type="PANTHER" id="PTHR30572">
    <property type="entry name" value="MEMBRANE COMPONENT OF TRANSPORTER-RELATED"/>
    <property type="match status" value="1"/>
</dbReference>
<evidence type="ECO:0000256" key="2">
    <source>
        <dbReference type="ARBA" id="ARBA00022475"/>
    </source>
</evidence>
<evidence type="ECO:0000259" key="8">
    <source>
        <dbReference type="Pfam" id="PF02687"/>
    </source>
</evidence>
<comment type="similarity">
    <text evidence="6">Belongs to the ABC-4 integral membrane protein family.</text>
</comment>
<comment type="subcellular location">
    <subcellularLocation>
        <location evidence="1">Cell membrane</location>
        <topology evidence="1">Multi-pass membrane protein</topology>
    </subcellularLocation>
</comment>
<dbReference type="STRING" id="500610.SAMN02799615_02285"/>
<keyword evidence="5 7" id="KW-0472">Membrane</keyword>
<dbReference type="AlphaFoldDB" id="A0A1I2FG21"/>
<dbReference type="Pfam" id="PF12704">
    <property type="entry name" value="MacB_PCD"/>
    <property type="match status" value="1"/>
</dbReference>
<dbReference type="EMBL" id="FONH01000006">
    <property type="protein sequence ID" value="SFF04215.1"/>
    <property type="molecule type" value="Genomic_DNA"/>
</dbReference>
<sequence>MLQIKPILAALKRHKAGTILIAMQIALTLAIVCNALFIIQQRVDRLSRPTGMDENNVLAIQNRWVSVDGKDTAPLIKADVQALRQTPGVQDAFATNSFPLRGGGWSTGVNLVPKNEGKSTAQTTLYFVDDHALAVYGAQLIAGRNFTADEVITADPKDIKSTAQVIVTKALADKLYPKGDALGKQLYLGGKDIPPSTIIGIVARLQVPWNGTWSDNFNDNAMLLPVQLTSNYTIYLIRAKPGQLADVVNSAPAALLKTSRMRVISGDRAVRTYEQVRGDAYKNDRGMAILMGVICVILLAITAAGIVGLTSFWVGQRRKQIGVRRALGATKRDILSYFLTENLMIGVAGVVIGVGLAIGMNLWMVSQFEMARLSIVYVVVGVVALLLLGQAAVLAPAMRAAKVPPVEATRSV</sequence>
<dbReference type="InterPro" id="IPR025857">
    <property type="entry name" value="MacB_PCD"/>
</dbReference>
<dbReference type="GO" id="GO:0022857">
    <property type="term" value="F:transmembrane transporter activity"/>
    <property type="evidence" value="ECO:0007669"/>
    <property type="project" value="TreeGrafter"/>
</dbReference>
<feature type="transmembrane region" description="Helical" evidence="7">
    <location>
        <begin position="375"/>
        <end position="395"/>
    </location>
</feature>
<feature type="transmembrane region" description="Helical" evidence="7">
    <location>
        <begin position="335"/>
        <end position="363"/>
    </location>
</feature>
<evidence type="ECO:0000256" key="4">
    <source>
        <dbReference type="ARBA" id="ARBA00022989"/>
    </source>
</evidence>
<keyword evidence="2" id="KW-1003">Cell membrane</keyword>
<evidence type="ECO:0000313" key="10">
    <source>
        <dbReference type="EMBL" id="SFF04215.1"/>
    </source>
</evidence>
<dbReference type="PANTHER" id="PTHR30572:SF4">
    <property type="entry name" value="ABC TRANSPORTER PERMEASE YTRF"/>
    <property type="match status" value="1"/>
</dbReference>
<evidence type="ECO:0000256" key="3">
    <source>
        <dbReference type="ARBA" id="ARBA00022692"/>
    </source>
</evidence>
<dbReference type="RefSeq" id="WP_035322361.1">
    <property type="nucleotide sequence ID" value="NZ_FONH01000006.1"/>
</dbReference>
<dbReference type="Pfam" id="PF02687">
    <property type="entry name" value="FtsX"/>
    <property type="match status" value="1"/>
</dbReference>
<keyword evidence="11" id="KW-1185">Reference proteome</keyword>